<dbReference type="AlphaFoldDB" id="A0AA95JCS6"/>
<feature type="transmembrane region" description="Helical" evidence="1">
    <location>
        <begin position="43"/>
        <end position="61"/>
    </location>
</feature>
<protein>
    <submittedName>
        <fullName evidence="2">DUF6232 family protein</fullName>
    </submittedName>
</protein>
<keyword evidence="1" id="KW-0472">Membrane</keyword>
<feature type="transmembrane region" description="Helical" evidence="1">
    <location>
        <begin position="67"/>
        <end position="86"/>
    </location>
</feature>
<keyword evidence="1" id="KW-1133">Transmembrane helix</keyword>
<keyword evidence="3" id="KW-1185">Reference proteome</keyword>
<keyword evidence="1" id="KW-0812">Transmembrane</keyword>
<dbReference type="Pfam" id="PF19744">
    <property type="entry name" value="DUF6232"/>
    <property type="match status" value="1"/>
</dbReference>
<accession>A0AA95JCS6</accession>
<reference evidence="2" key="1">
    <citation type="submission" date="2023-03" db="EMBL/GenBank/DDBJ databases">
        <title>Andean soil-derived lignocellulolytic bacterial consortium as a source of novel taxa and putative plastic-active enzymes.</title>
        <authorList>
            <person name="Diaz-Garcia L."/>
            <person name="Chuvochina M."/>
            <person name="Feuerriegel G."/>
            <person name="Bunk B."/>
            <person name="Sproer C."/>
            <person name="Streit W.R."/>
            <person name="Rodriguez L.M."/>
            <person name="Overmann J."/>
            <person name="Jimenez D.J."/>
        </authorList>
    </citation>
    <scope>NUCLEOTIDE SEQUENCE</scope>
    <source>
        <strain evidence="2">MAG 2441</strain>
    </source>
</reference>
<name>A0AA95JCS6_9BACL</name>
<proteinExistence type="predicted"/>
<sequence length="134" mass="15427">MENLPIYKDNNFTLTKEMFISGNARFSMFHLSSIRLVKSRREIPYNLLILEILFIVGGLAWKYPYHGYVALLGFLGLLGSVIYFIFRKPIHKLILIFASGEREVIAVTDYVYLEKLANAFSRALVEATSKRMIS</sequence>
<dbReference type="EMBL" id="CP119317">
    <property type="protein sequence ID" value="WEK55551.1"/>
    <property type="molecule type" value="Genomic_DNA"/>
</dbReference>
<dbReference type="InterPro" id="IPR045629">
    <property type="entry name" value="DUF6232"/>
</dbReference>
<evidence type="ECO:0000313" key="2">
    <source>
        <dbReference type="EMBL" id="WEK55551.1"/>
    </source>
</evidence>
<dbReference type="Proteomes" id="UP001178662">
    <property type="component" value="Chromosome"/>
</dbReference>
<gene>
    <name evidence="2" type="ORF">P0Y55_05730</name>
</gene>
<evidence type="ECO:0000256" key="1">
    <source>
        <dbReference type="SAM" id="Phobius"/>
    </source>
</evidence>
<organism evidence="2 3">
    <name type="scientific">Candidatus Cohnella colombiensis</name>
    <dbReference type="NCBI Taxonomy" id="3121368"/>
    <lineage>
        <taxon>Bacteria</taxon>
        <taxon>Bacillati</taxon>
        <taxon>Bacillota</taxon>
        <taxon>Bacilli</taxon>
        <taxon>Bacillales</taxon>
        <taxon>Paenibacillaceae</taxon>
        <taxon>Cohnella</taxon>
    </lineage>
</organism>
<evidence type="ECO:0000313" key="3">
    <source>
        <dbReference type="Proteomes" id="UP001178662"/>
    </source>
</evidence>